<feature type="region of interest" description="Disordered" evidence="1">
    <location>
        <begin position="50"/>
        <end position="71"/>
    </location>
</feature>
<dbReference type="Proteomes" id="UP000007110">
    <property type="component" value="Unassembled WGS sequence"/>
</dbReference>
<dbReference type="GeneID" id="105447226"/>
<accession>A0A7M7HQI2</accession>
<dbReference type="OMA" id="TRFGCNP"/>
<proteinExistence type="predicted"/>
<keyword evidence="3" id="KW-1185">Reference proteome</keyword>
<dbReference type="AlphaFoldDB" id="A0A7M7HQI2"/>
<dbReference type="KEGG" id="spu:105447226"/>
<reference evidence="2" key="2">
    <citation type="submission" date="2021-01" db="UniProtKB">
        <authorList>
            <consortium name="EnsemblMetazoa"/>
        </authorList>
    </citation>
    <scope>IDENTIFICATION</scope>
</reference>
<reference evidence="3" key="1">
    <citation type="submission" date="2015-02" db="EMBL/GenBank/DDBJ databases">
        <title>Genome sequencing for Strongylocentrotus purpuratus.</title>
        <authorList>
            <person name="Murali S."/>
            <person name="Liu Y."/>
            <person name="Vee V."/>
            <person name="English A."/>
            <person name="Wang M."/>
            <person name="Skinner E."/>
            <person name="Han Y."/>
            <person name="Muzny D.M."/>
            <person name="Worley K.C."/>
            <person name="Gibbs R.A."/>
        </authorList>
    </citation>
    <scope>NUCLEOTIDE SEQUENCE</scope>
</reference>
<dbReference type="RefSeq" id="XP_011683341.1">
    <property type="nucleotide sequence ID" value="XM_011685039.2"/>
</dbReference>
<evidence type="ECO:0000313" key="3">
    <source>
        <dbReference type="Proteomes" id="UP000007110"/>
    </source>
</evidence>
<organism evidence="2 3">
    <name type="scientific">Strongylocentrotus purpuratus</name>
    <name type="common">Purple sea urchin</name>
    <dbReference type="NCBI Taxonomy" id="7668"/>
    <lineage>
        <taxon>Eukaryota</taxon>
        <taxon>Metazoa</taxon>
        <taxon>Echinodermata</taxon>
        <taxon>Eleutherozoa</taxon>
        <taxon>Echinozoa</taxon>
        <taxon>Echinoidea</taxon>
        <taxon>Euechinoidea</taxon>
        <taxon>Echinacea</taxon>
        <taxon>Camarodonta</taxon>
        <taxon>Echinidea</taxon>
        <taxon>Strongylocentrotidae</taxon>
        <taxon>Strongylocentrotus</taxon>
    </lineage>
</organism>
<evidence type="ECO:0000256" key="1">
    <source>
        <dbReference type="SAM" id="MobiDB-lite"/>
    </source>
</evidence>
<dbReference type="InParanoid" id="A0A7M7HQI2"/>
<dbReference type="EnsemblMetazoa" id="XM_011685039">
    <property type="protein sequence ID" value="XP_011683341"/>
    <property type="gene ID" value="LOC105447226"/>
</dbReference>
<name>A0A7M7HQI2_STRPU</name>
<protein>
    <submittedName>
        <fullName evidence="2">Uncharacterized protein</fullName>
    </submittedName>
</protein>
<evidence type="ECO:0000313" key="2">
    <source>
        <dbReference type="EnsemblMetazoa" id="XP_011683341"/>
    </source>
</evidence>
<feature type="compositionally biased region" description="Basic residues" evidence="1">
    <location>
        <begin position="60"/>
        <end position="71"/>
    </location>
</feature>
<dbReference type="OrthoDB" id="6066070at2759"/>
<sequence length="259" mass="28994">MASATAVRSLEPTPLSYYDTRGRVIGEVRSKWDAELTNYQTDFTAKTIVLRQKRPTSSNRKNKPHPKHVAHLRRLTNEPVCTVTTVISQIDPSPSGSLWMQSFMNAQFKLPSTTPGRTTRFGCNKNKHLFASGIVPTHARRTDEKEEPLLPSCAQKSIMMTSSNPFQYVPRKRKITPTILDESIVLEPPPPDKIPLGKPTRWKTSKRLVGSAPAATLQVSNFDGGAPPDYTKTITGRKRFWYPAIAGGIVHIPGYMRHF</sequence>